<comment type="similarity">
    <text evidence="2 7">Belongs to the group II decarboxylase family.</text>
</comment>
<keyword evidence="3" id="KW-0210">Decarboxylase</keyword>
<dbReference type="InterPro" id="IPR015424">
    <property type="entry name" value="PyrdxlP-dep_Trfase"/>
</dbReference>
<protein>
    <submittedName>
        <fullName evidence="8">Pyridoxal-dependent decarboxylase</fullName>
    </submittedName>
</protein>
<dbReference type="AlphaFoldDB" id="A0AAT9DWI5"/>
<dbReference type="InterPro" id="IPR002129">
    <property type="entry name" value="PyrdxlP-dep_de-COase"/>
</dbReference>
<evidence type="ECO:0000256" key="5">
    <source>
        <dbReference type="ARBA" id="ARBA00023239"/>
    </source>
</evidence>
<dbReference type="Gene3D" id="3.40.640.10">
    <property type="entry name" value="Type I PLP-dependent aspartate aminotransferase-like (Major domain)"/>
    <property type="match status" value="1"/>
</dbReference>
<dbReference type="GO" id="GO:0016831">
    <property type="term" value="F:carboxy-lyase activity"/>
    <property type="evidence" value="ECO:0007669"/>
    <property type="project" value="UniProtKB-KW"/>
</dbReference>
<evidence type="ECO:0000256" key="6">
    <source>
        <dbReference type="PIRSR" id="PIRSR602129-50"/>
    </source>
</evidence>
<accession>A0AAT9DWI5</accession>
<evidence type="ECO:0000313" key="8">
    <source>
        <dbReference type="EMBL" id="BAO34530.1"/>
    </source>
</evidence>
<proteinExistence type="inferred from homology"/>
<dbReference type="GO" id="GO:0030170">
    <property type="term" value="F:pyridoxal phosphate binding"/>
    <property type="evidence" value="ECO:0007669"/>
    <property type="project" value="InterPro"/>
</dbReference>
<name>A0AAT9DWI5_SERMA</name>
<evidence type="ECO:0000256" key="1">
    <source>
        <dbReference type="ARBA" id="ARBA00001933"/>
    </source>
</evidence>
<feature type="modified residue" description="N6-(pyridoxal phosphate)lysine" evidence="6">
    <location>
        <position position="313"/>
    </location>
</feature>
<evidence type="ECO:0000256" key="4">
    <source>
        <dbReference type="ARBA" id="ARBA00022898"/>
    </source>
</evidence>
<evidence type="ECO:0000256" key="2">
    <source>
        <dbReference type="ARBA" id="ARBA00009533"/>
    </source>
</evidence>
<keyword evidence="5 7" id="KW-0456">Lyase</keyword>
<organism evidence="8">
    <name type="scientific">Serratia marcescens SM39</name>
    <dbReference type="NCBI Taxonomy" id="1334564"/>
    <lineage>
        <taxon>Bacteria</taxon>
        <taxon>Pseudomonadati</taxon>
        <taxon>Pseudomonadota</taxon>
        <taxon>Gammaproteobacteria</taxon>
        <taxon>Enterobacterales</taxon>
        <taxon>Yersiniaceae</taxon>
        <taxon>Serratia</taxon>
    </lineage>
</organism>
<dbReference type="GO" id="GO:0006520">
    <property type="term" value="P:amino acid metabolic process"/>
    <property type="evidence" value="ECO:0007669"/>
    <property type="project" value="InterPro"/>
</dbReference>
<sequence>MFYVYPIIPDAFGAAMHPRLQQDLAQFPQILDHTRQLAEDFLAGLQQRPVCPPLAQQQLQPGDDRLAENGEGALAALDDFWQRYQAGISASAGPRYFGFVTGGGTPAAVAADWLVSVTDQNSQLSHDTIAAAIELAAVTQLKSLLGLPEAFSGSLVSGATMANFAGLAIGRQWLGQQHGVDIAQQGLAALGPIRVLAANPHSSSVKALSMLGIGRDALTTVASLPDSEAMDMAALERQLAAGAGRPTLVLASAGTVNTVAFDDLPRLLALRERYPFWLHVDAAFGGVAACSPLYAPRLEGWQHADSITVDAHKWLNVPYDSAIQFTRHLDLQMQVFQNHSAYLEAPTPRPDNYLHLTPENSRRFRALPLWLTLKAYGRSGIRDIVERNVRLAQALGAALAADDGFHLLAPVNLNVVCFALSHPQGDSEAARDRFLDRLNRHGVVRCTPTSYHHQPGIRAALVNWMTEEQDIRLALDSLRHCLAEAA</sequence>
<dbReference type="InterPro" id="IPR010977">
    <property type="entry name" value="Aromatic_deC"/>
</dbReference>
<dbReference type="PRINTS" id="PR00800">
    <property type="entry name" value="YHDCRBOXLASE"/>
</dbReference>
<dbReference type="InterPro" id="IPR015421">
    <property type="entry name" value="PyrdxlP-dep_Trfase_major"/>
</dbReference>
<dbReference type="KEGG" id="smar:SM39_2532"/>
<dbReference type="GO" id="GO:0019752">
    <property type="term" value="P:carboxylic acid metabolic process"/>
    <property type="evidence" value="ECO:0007669"/>
    <property type="project" value="InterPro"/>
</dbReference>
<dbReference type="PANTHER" id="PTHR11999">
    <property type="entry name" value="GROUP II PYRIDOXAL-5-PHOSPHATE DECARBOXYLASE"/>
    <property type="match status" value="1"/>
</dbReference>
<dbReference type="EMBL" id="AP013063">
    <property type="protein sequence ID" value="BAO34530.1"/>
    <property type="molecule type" value="Genomic_DNA"/>
</dbReference>
<dbReference type="Pfam" id="PF00282">
    <property type="entry name" value="Pyridoxal_deC"/>
    <property type="match status" value="1"/>
</dbReference>
<evidence type="ECO:0000256" key="7">
    <source>
        <dbReference type="RuleBase" id="RU000382"/>
    </source>
</evidence>
<dbReference type="PANTHER" id="PTHR11999:SF70">
    <property type="entry name" value="MIP05841P"/>
    <property type="match status" value="1"/>
</dbReference>
<gene>
    <name evidence="8" type="ORF">SM39_2532</name>
</gene>
<dbReference type="Gene3D" id="3.90.1150.10">
    <property type="entry name" value="Aspartate Aminotransferase, domain 1"/>
    <property type="match status" value="1"/>
</dbReference>
<evidence type="ECO:0000256" key="3">
    <source>
        <dbReference type="ARBA" id="ARBA00022793"/>
    </source>
</evidence>
<dbReference type="SUPFAM" id="SSF53383">
    <property type="entry name" value="PLP-dependent transferases"/>
    <property type="match status" value="1"/>
</dbReference>
<comment type="cofactor">
    <cofactor evidence="1 6 7">
        <name>pyridoxal 5'-phosphate</name>
        <dbReference type="ChEBI" id="CHEBI:597326"/>
    </cofactor>
</comment>
<dbReference type="InterPro" id="IPR015422">
    <property type="entry name" value="PyrdxlP-dep_Trfase_small"/>
</dbReference>
<keyword evidence="4 6" id="KW-0663">Pyridoxal phosphate</keyword>
<reference evidence="8" key="1">
    <citation type="journal article" date="2014" name="Genome Biol. Evol.">
        <title>Genome evolution and plasticity of Serratia marcescens, an important multidrug-resistant nosocomial pathogen.</title>
        <authorList>
            <person name="Iguchi A."/>
            <person name="Nagaya Y."/>
            <person name="Pradel E."/>
            <person name="Ooka T."/>
            <person name="Ogura Y."/>
            <person name="Katsura K."/>
            <person name="Kurokawa K."/>
            <person name="Oshima K."/>
            <person name="Hattori M."/>
            <person name="Parkhill J."/>
            <person name="Sebaihia M."/>
            <person name="Coulthurst S.J."/>
            <person name="Gotoh N."/>
            <person name="Thomson N.R."/>
            <person name="Ewbank J.J."/>
            <person name="Hayashi T."/>
        </authorList>
    </citation>
    <scope>NUCLEOTIDE SEQUENCE</scope>
    <source>
        <strain evidence="8">SM39</strain>
    </source>
</reference>